<gene>
    <name evidence="2" type="ORF">OF897_06860</name>
</gene>
<dbReference type="RefSeq" id="WP_267264950.1">
    <property type="nucleotide sequence ID" value="NZ_JAOVZW010000008.1"/>
</dbReference>
<sequence length="102" mass="11501">MRKYKYTNLFGIITIPLIFICIFFAGGGHGTYTPIAAVFPLGFIGIFLDNERIATLFYIFAVLQFPIFGYVIDKYGLKKALPFIILVHSLLVVIAFLLKGDF</sequence>
<dbReference type="SUPFAM" id="SSF103473">
    <property type="entry name" value="MFS general substrate transporter"/>
    <property type="match status" value="1"/>
</dbReference>
<evidence type="ECO:0000256" key="1">
    <source>
        <dbReference type="SAM" id="Phobius"/>
    </source>
</evidence>
<keyword evidence="1" id="KW-0812">Transmembrane</keyword>
<evidence type="ECO:0000313" key="3">
    <source>
        <dbReference type="Proteomes" id="UP001073122"/>
    </source>
</evidence>
<keyword evidence="3" id="KW-1185">Reference proteome</keyword>
<evidence type="ECO:0000313" key="2">
    <source>
        <dbReference type="EMBL" id="MCX8523640.1"/>
    </source>
</evidence>
<organism evidence="2 3">
    <name type="scientific">Chryseobacterium formosus</name>
    <dbReference type="NCBI Taxonomy" id="1537363"/>
    <lineage>
        <taxon>Bacteria</taxon>
        <taxon>Pseudomonadati</taxon>
        <taxon>Bacteroidota</taxon>
        <taxon>Flavobacteriia</taxon>
        <taxon>Flavobacteriales</taxon>
        <taxon>Weeksellaceae</taxon>
        <taxon>Chryseobacterium group</taxon>
        <taxon>Chryseobacterium</taxon>
    </lineage>
</organism>
<dbReference type="InterPro" id="IPR036259">
    <property type="entry name" value="MFS_trans_sf"/>
</dbReference>
<proteinExistence type="predicted"/>
<feature type="transmembrane region" description="Helical" evidence="1">
    <location>
        <begin position="55"/>
        <end position="73"/>
    </location>
</feature>
<protein>
    <recommendedName>
        <fullName evidence="4">MFS transporter</fullName>
    </recommendedName>
</protein>
<reference evidence="2" key="1">
    <citation type="submission" date="2022-10" db="EMBL/GenBank/DDBJ databases">
        <title>Chryseobacterium sp. nov., a novel bacterial species.</title>
        <authorList>
            <person name="Cao Y."/>
        </authorList>
    </citation>
    <scope>NUCLEOTIDE SEQUENCE</scope>
    <source>
        <strain evidence="2">CCTCC AB2015118</strain>
    </source>
</reference>
<accession>A0ABT3XNE7</accession>
<keyword evidence="1" id="KW-1133">Transmembrane helix</keyword>
<feature type="transmembrane region" description="Helical" evidence="1">
    <location>
        <begin position="7"/>
        <end position="25"/>
    </location>
</feature>
<feature type="transmembrane region" description="Helical" evidence="1">
    <location>
        <begin position="31"/>
        <end position="48"/>
    </location>
</feature>
<feature type="transmembrane region" description="Helical" evidence="1">
    <location>
        <begin position="79"/>
        <end position="98"/>
    </location>
</feature>
<evidence type="ECO:0008006" key="4">
    <source>
        <dbReference type="Google" id="ProtNLM"/>
    </source>
</evidence>
<dbReference type="EMBL" id="JAOVZW010000008">
    <property type="protein sequence ID" value="MCX8523640.1"/>
    <property type="molecule type" value="Genomic_DNA"/>
</dbReference>
<dbReference type="Proteomes" id="UP001073122">
    <property type="component" value="Unassembled WGS sequence"/>
</dbReference>
<comment type="caution">
    <text evidence="2">The sequence shown here is derived from an EMBL/GenBank/DDBJ whole genome shotgun (WGS) entry which is preliminary data.</text>
</comment>
<keyword evidence="1" id="KW-0472">Membrane</keyword>
<name>A0ABT3XNE7_9FLAO</name>